<comment type="caution">
    <text evidence="4">The sequence shown here is derived from an EMBL/GenBank/DDBJ whole genome shotgun (WGS) entry which is preliminary data.</text>
</comment>
<dbReference type="Pfam" id="PF11999">
    <property type="entry name" value="Ice_binding"/>
    <property type="match status" value="1"/>
</dbReference>
<evidence type="ECO:0000256" key="1">
    <source>
        <dbReference type="ARBA" id="ARBA00005445"/>
    </source>
</evidence>
<evidence type="ECO:0000313" key="5">
    <source>
        <dbReference type="Proteomes" id="UP001218188"/>
    </source>
</evidence>
<evidence type="ECO:0000256" key="3">
    <source>
        <dbReference type="SAM" id="MobiDB-lite"/>
    </source>
</evidence>
<dbReference type="EMBL" id="JARJCM010000205">
    <property type="protein sequence ID" value="KAJ7022656.1"/>
    <property type="molecule type" value="Genomic_DNA"/>
</dbReference>
<proteinExistence type="inferred from homology"/>
<keyword evidence="2" id="KW-0732">Signal</keyword>
<reference evidence="4" key="1">
    <citation type="submission" date="2023-03" db="EMBL/GenBank/DDBJ databases">
        <title>Massive genome expansion in bonnet fungi (Mycena s.s.) driven by repeated elements and novel gene families across ecological guilds.</title>
        <authorList>
            <consortium name="Lawrence Berkeley National Laboratory"/>
            <person name="Harder C.B."/>
            <person name="Miyauchi S."/>
            <person name="Viragh M."/>
            <person name="Kuo A."/>
            <person name="Thoen E."/>
            <person name="Andreopoulos B."/>
            <person name="Lu D."/>
            <person name="Skrede I."/>
            <person name="Drula E."/>
            <person name="Henrissat B."/>
            <person name="Morin E."/>
            <person name="Kohler A."/>
            <person name="Barry K."/>
            <person name="LaButti K."/>
            <person name="Morin E."/>
            <person name="Salamov A."/>
            <person name="Lipzen A."/>
            <person name="Mereny Z."/>
            <person name="Hegedus B."/>
            <person name="Baldrian P."/>
            <person name="Stursova M."/>
            <person name="Weitz H."/>
            <person name="Taylor A."/>
            <person name="Grigoriev I.V."/>
            <person name="Nagy L.G."/>
            <person name="Martin F."/>
            <person name="Kauserud H."/>
        </authorList>
    </citation>
    <scope>NUCLEOTIDE SEQUENCE</scope>
    <source>
        <strain evidence="4">CBHHK200</strain>
    </source>
</reference>
<evidence type="ECO:0000256" key="2">
    <source>
        <dbReference type="ARBA" id="ARBA00022729"/>
    </source>
</evidence>
<dbReference type="AlphaFoldDB" id="A0AAD6WT90"/>
<feature type="compositionally biased region" description="Pro residues" evidence="3">
    <location>
        <begin position="235"/>
        <end position="244"/>
    </location>
</feature>
<dbReference type="Proteomes" id="UP001218188">
    <property type="component" value="Unassembled WGS sequence"/>
</dbReference>
<dbReference type="InterPro" id="IPR021884">
    <property type="entry name" value="Ice-bd_prot"/>
</dbReference>
<keyword evidence="5" id="KW-1185">Reference proteome</keyword>
<feature type="compositionally biased region" description="Low complexity" evidence="3">
    <location>
        <begin position="245"/>
        <end position="256"/>
    </location>
</feature>
<feature type="non-terminal residue" evidence="4">
    <location>
        <position position="303"/>
    </location>
</feature>
<feature type="region of interest" description="Disordered" evidence="3">
    <location>
        <begin position="235"/>
        <end position="256"/>
    </location>
</feature>
<comment type="similarity">
    <text evidence="1">Belongs to the ice-binding protein family.</text>
</comment>
<sequence length="303" mass="30720">SLARQNAPVLLGTAGNFAILARSGVDNVPTSAISGNVGVSPKTASSLTGFDLVQDPSGQFSTSTQVNGRLMGSTDAPPTPSLLSAAVLDMQNAFADAMNQHIFIDFGSISFPGRIGGANLIPGIYKWTTGVTIASGITLTGGPTDTWIFQVSGSLSQAADVTINLSGGALPQNIFWAVAGTVTLNNNTVFQGNILTKTNIDIGFNAVNNGCLYAQTAVFMKQATILCPGGVVTPPPTSSAPTAPPSTSAAPTSTATTTTVTPQCTATASSTACATVAFQNLNASIHGDDFLTFTLTDTAEGLP</sequence>
<gene>
    <name evidence="4" type="ORF">C8F04DRAFT_971281</name>
</gene>
<organism evidence="4 5">
    <name type="scientific">Mycena alexandri</name>
    <dbReference type="NCBI Taxonomy" id="1745969"/>
    <lineage>
        <taxon>Eukaryota</taxon>
        <taxon>Fungi</taxon>
        <taxon>Dikarya</taxon>
        <taxon>Basidiomycota</taxon>
        <taxon>Agaricomycotina</taxon>
        <taxon>Agaricomycetes</taxon>
        <taxon>Agaricomycetidae</taxon>
        <taxon>Agaricales</taxon>
        <taxon>Marasmiineae</taxon>
        <taxon>Mycenaceae</taxon>
        <taxon>Mycena</taxon>
    </lineage>
</organism>
<name>A0AAD6WT90_9AGAR</name>
<evidence type="ECO:0000313" key="4">
    <source>
        <dbReference type="EMBL" id="KAJ7022656.1"/>
    </source>
</evidence>
<accession>A0AAD6WT90</accession>
<evidence type="ECO:0008006" key="6">
    <source>
        <dbReference type="Google" id="ProtNLM"/>
    </source>
</evidence>
<protein>
    <recommendedName>
        <fullName evidence="6">Antifreeze protein</fullName>
    </recommendedName>
</protein>